<evidence type="ECO:0000313" key="1">
    <source>
        <dbReference type="EMBL" id="GEU41611.1"/>
    </source>
</evidence>
<comment type="caution">
    <text evidence="1">The sequence shown here is derived from an EMBL/GenBank/DDBJ whole genome shotgun (WGS) entry which is preliminary data.</text>
</comment>
<organism evidence="1">
    <name type="scientific">Tanacetum cinerariifolium</name>
    <name type="common">Dalmatian daisy</name>
    <name type="synonym">Chrysanthemum cinerariifolium</name>
    <dbReference type="NCBI Taxonomy" id="118510"/>
    <lineage>
        <taxon>Eukaryota</taxon>
        <taxon>Viridiplantae</taxon>
        <taxon>Streptophyta</taxon>
        <taxon>Embryophyta</taxon>
        <taxon>Tracheophyta</taxon>
        <taxon>Spermatophyta</taxon>
        <taxon>Magnoliopsida</taxon>
        <taxon>eudicotyledons</taxon>
        <taxon>Gunneridae</taxon>
        <taxon>Pentapetalae</taxon>
        <taxon>asterids</taxon>
        <taxon>campanulids</taxon>
        <taxon>Asterales</taxon>
        <taxon>Asteraceae</taxon>
        <taxon>Asteroideae</taxon>
        <taxon>Anthemideae</taxon>
        <taxon>Anthemidinae</taxon>
        <taxon>Tanacetum</taxon>
    </lineage>
</organism>
<sequence length="316" mass="36685">MKEINNFQQEPDEILYQAWERFKELLMKFPQHYLTKMQEVVLFYNGLEVLTRHLDSIHTKTAADAKKGSYGMQYLNAYSYGATRIDDSLPQKEKDPGSFTLPCYVNNVCFENNLADLRASISVVPLSIHLNLGFKLVHANFFPNFPINVMSKKFYNSIMKDKVEFRGRNELGNFGNVPFFIGNFYVITDSIVVEDMDPYLDGGMEEVVVVEPFCEVLCVETKRFDGIITIHDEDDYVTYQMVRSNPRFKHLTNEQCNKIPPLLKVSKQDKKNGISYPNQKLKGFYKGVLNLEPDFIRDSKIEEWLTRGHISVHKME</sequence>
<gene>
    <name evidence="1" type="ORF">Tci_013589</name>
</gene>
<dbReference type="AlphaFoldDB" id="A0A6L2JWW2"/>
<name>A0A6L2JWW2_TANCI</name>
<protein>
    <submittedName>
        <fullName evidence="1">Homeodomain-like protein</fullName>
    </submittedName>
</protein>
<dbReference type="GO" id="GO:0003677">
    <property type="term" value="F:DNA binding"/>
    <property type="evidence" value="ECO:0007669"/>
    <property type="project" value="UniProtKB-KW"/>
</dbReference>
<proteinExistence type="predicted"/>
<reference evidence="1" key="1">
    <citation type="journal article" date="2019" name="Sci. Rep.">
        <title>Draft genome of Tanacetum cinerariifolium, the natural source of mosquito coil.</title>
        <authorList>
            <person name="Yamashiro T."/>
            <person name="Shiraishi A."/>
            <person name="Satake H."/>
            <person name="Nakayama K."/>
        </authorList>
    </citation>
    <scope>NUCLEOTIDE SEQUENCE</scope>
</reference>
<keyword evidence="1" id="KW-0238">DNA-binding</keyword>
<keyword evidence="1" id="KW-0371">Homeobox</keyword>
<dbReference type="EMBL" id="BKCJ010001460">
    <property type="protein sequence ID" value="GEU41611.1"/>
    <property type="molecule type" value="Genomic_DNA"/>
</dbReference>
<accession>A0A6L2JWW2</accession>